<evidence type="ECO:0000256" key="14">
    <source>
        <dbReference type="SAM" id="MobiDB-lite"/>
    </source>
</evidence>
<comment type="function">
    <text evidence="1">The aspartyl protease (PR) mediates the proteolytic cleavages of the Gag and Gag-Pol polyproteins after assembly of the VLP.</text>
</comment>
<evidence type="ECO:0000256" key="1">
    <source>
        <dbReference type="ARBA" id="ARBA00002180"/>
    </source>
</evidence>
<dbReference type="Pfam" id="PF22936">
    <property type="entry name" value="Pol_BBD"/>
    <property type="match status" value="1"/>
</dbReference>
<keyword evidence="7" id="KW-0378">Hydrolase</keyword>
<evidence type="ECO:0000256" key="2">
    <source>
        <dbReference type="ARBA" id="ARBA00022670"/>
    </source>
</evidence>
<dbReference type="GO" id="GO:0008233">
    <property type="term" value="F:peptidase activity"/>
    <property type="evidence" value="ECO:0007669"/>
    <property type="project" value="UniProtKB-KW"/>
</dbReference>
<keyword evidence="8" id="KW-0067">ATP-binding</keyword>
<evidence type="ECO:0000256" key="13">
    <source>
        <dbReference type="ARBA" id="ARBA00023172"/>
    </source>
</evidence>
<dbReference type="GO" id="GO:0006310">
    <property type="term" value="P:DNA recombination"/>
    <property type="evidence" value="ECO:0007669"/>
    <property type="project" value="UniProtKB-KW"/>
</dbReference>
<dbReference type="AlphaFoldDB" id="A0A5N6LIV2"/>
<comment type="caution">
    <text evidence="17">The sequence shown here is derived from an EMBL/GenBank/DDBJ whole genome shotgun (WGS) entry which is preliminary data.</text>
</comment>
<keyword evidence="5" id="KW-0547">Nucleotide-binding</keyword>
<evidence type="ECO:0000313" key="17">
    <source>
        <dbReference type="EMBL" id="KAD2002364.1"/>
    </source>
</evidence>
<dbReference type="GO" id="GO:0003887">
    <property type="term" value="F:DNA-directed DNA polymerase activity"/>
    <property type="evidence" value="ECO:0007669"/>
    <property type="project" value="UniProtKB-KW"/>
</dbReference>
<keyword evidence="11" id="KW-0695">RNA-directed DNA polymerase</keyword>
<evidence type="ECO:0000256" key="3">
    <source>
        <dbReference type="ARBA" id="ARBA00022722"/>
    </source>
</evidence>
<dbReference type="GO" id="GO:0003964">
    <property type="term" value="F:RNA-directed DNA polymerase activity"/>
    <property type="evidence" value="ECO:0007669"/>
    <property type="project" value="UniProtKB-KW"/>
</dbReference>
<keyword evidence="6" id="KW-0255">Endonuclease</keyword>
<keyword evidence="2" id="KW-0645">Protease</keyword>
<dbReference type="Pfam" id="PF13976">
    <property type="entry name" value="gag_pre-integrs"/>
    <property type="match status" value="1"/>
</dbReference>
<feature type="domain" description="Retrovirus-related Pol polyprotein from transposon TNT 1-94-like beta-barrel" evidence="16">
    <location>
        <begin position="145"/>
        <end position="223"/>
    </location>
</feature>
<evidence type="ECO:0000256" key="4">
    <source>
        <dbReference type="ARBA" id="ARBA00022723"/>
    </source>
</evidence>
<keyword evidence="4" id="KW-0479">Metal-binding</keyword>
<keyword evidence="13" id="KW-0233">DNA recombination</keyword>
<dbReference type="PANTHER" id="PTHR42648:SF11">
    <property type="entry name" value="TRANSPOSON TY4-P GAG-POL POLYPROTEIN"/>
    <property type="match status" value="1"/>
</dbReference>
<keyword evidence="12" id="KW-0239">DNA-directed DNA polymerase</keyword>
<dbReference type="GO" id="GO:0005524">
    <property type="term" value="F:ATP binding"/>
    <property type="evidence" value="ECO:0007669"/>
    <property type="project" value="UniProtKB-KW"/>
</dbReference>
<keyword evidence="3" id="KW-0540">Nuclease</keyword>
<keyword evidence="18" id="KW-1185">Reference proteome</keyword>
<dbReference type="InterPro" id="IPR039537">
    <property type="entry name" value="Retrotran_Ty1/copia-like"/>
</dbReference>
<evidence type="ECO:0000256" key="10">
    <source>
        <dbReference type="ARBA" id="ARBA00022908"/>
    </source>
</evidence>
<evidence type="ECO:0000256" key="8">
    <source>
        <dbReference type="ARBA" id="ARBA00022840"/>
    </source>
</evidence>
<dbReference type="PANTHER" id="PTHR42648">
    <property type="entry name" value="TRANSPOSASE, PUTATIVE-RELATED"/>
    <property type="match status" value="1"/>
</dbReference>
<feature type="region of interest" description="Disordered" evidence="14">
    <location>
        <begin position="349"/>
        <end position="381"/>
    </location>
</feature>
<dbReference type="InterPro" id="IPR054722">
    <property type="entry name" value="PolX-like_BBD"/>
</dbReference>
<feature type="domain" description="GAG-pre-integrase" evidence="15">
    <location>
        <begin position="274"/>
        <end position="318"/>
    </location>
</feature>
<dbReference type="GO" id="GO:0046872">
    <property type="term" value="F:metal ion binding"/>
    <property type="evidence" value="ECO:0007669"/>
    <property type="project" value="UniProtKB-KW"/>
</dbReference>
<dbReference type="InterPro" id="IPR025724">
    <property type="entry name" value="GAG-pre-integrase_dom"/>
</dbReference>
<evidence type="ECO:0000259" key="16">
    <source>
        <dbReference type="Pfam" id="PF22936"/>
    </source>
</evidence>
<keyword evidence="12" id="KW-0548">Nucleotidyltransferase</keyword>
<proteinExistence type="predicted"/>
<evidence type="ECO:0000256" key="11">
    <source>
        <dbReference type="ARBA" id="ARBA00022918"/>
    </source>
</evidence>
<dbReference type="GO" id="GO:0004519">
    <property type="term" value="F:endonuclease activity"/>
    <property type="evidence" value="ECO:0007669"/>
    <property type="project" value="UniProtKB-KW"/>
</dbReference>
<accession>A0A5N6LIV2</accession>
<evidence type="ECO:0000259" key="15">
    <source>
        <dbReference type="Pfam" id="PF13976"/>
    </source>
</evidence>
<protein>
    <submittedName>
        <fullName evidence="17">Uncharacterized protein</fullName>
    </submittedName>
</protein>
<gene>
    <name evidence="17" type="ORF">E3N88_42048</name>
</gene>
<sequence length="464" mass="53229">MVEEANHFRSTHVPKFDRDYDHWHMVMKNIIQSKECWNVVDDGYEEIKPGEQATATQRKNYEENKLKDLKVLNYLFQDDMIDVKIVEKSVEVVEEEGSRMVENEVEDEVENLMRMRRATVDGDHKNDQVLMAGSETERKGNGRIWLLESACSNHMTGNKTWFTTLDTSFTHSVKLENDKRPEVQGIGDMKFKVNGLIQVITKVYFALDLTSSKISVGQLQEKGLTFIFKESVGKVYHPIQGLILTSNMTKNSMFPVLVEPIQLAECMQVVSGKDLWHKRFAHVSHKSFRTMQFNGMVEGLPKVAEKTKVCEVCAMEKHIRMEIPKKSNWHATDRLQLVHIDICGPISPSSQSNKSSFEHIADGGETNEDIPSVPRQSDGQGENLLKSVWNNEHVYVCMSMYRRNYKQSAMIGIIPTPPVQQQWLLSTWDQTFGLGVADEELFLYRLRSERCVIVVAGEHREKLG</sequence>
<keyword evidence="12" id="KW-0808">Transferase</keyword>
<reference evidence="17 18" key="1">
    <citation type="submission" date="2019-05" db="EMBL/GenBank/DDBJ databases">
        <title>Mikania micrantha, genome provides insights into the molecular mechanism of rapid growth.</title>
        <authorList>
            <person name="Liu B."/>
        </authorList>
    </citation>
    <scope>NUCLEOTIDE SEQUENCE [LARGE SCALE GENOMIC DNA]</scope>
    <source>
        <strain evidence="17">NLD-2019</strain>
        <tissue evidence="17">Leaf</tissue>
    </source>
</reference>
<keyword evidence="9" id="KW-0460">Magnesium</keyword>
<evidence type="ECO:0000256" key="6">
    <source>
        <dbReference type="ARBA" id="ARBA00022759"/>
    </source>
</evidence>
<evidence type="ECO:0000256" key="7">
    <source>
        <dbReference type="ARBA" id="ARBA00022801"/>
    </source>
</evidence>
<name>A0A5N6LIV2_9ASTR</name>
<evidence type="ECO:0000256" key="12">
    <source>
        <dbReference type="ARBA" id="ARBA00022932"/>
    </source>
</evidence>
<evidence type="ECO:0000256" key="9">
    <source>
        <dbReference type="ARBA" id="ARBA00022842"/>
    </source>
</evidence>
<dbReference type="GO" id="GO:0006508">
    <property type="term" value="P:proteolysis"/>
    <property type="evidence" value="ECO:0007669"/>
    <property type="project" value="UniProtKB-KW"/>
</dbReference>
<dbReference type="Proteomes" id="UP000326396">
    <property type="component" value="Unassembled WGS sequence"/>
</dbReference>
<evidence type="ECO:0000256" key="5">
    <source>
        <dbReference type="ARBA" id="ARBA00022741"/>
    </source>
</evidence>
<evidence type="ECO:0000313" key="18">
    <source>
        <dbReference type="Proteomes" id="UP000326396"/>
    </source>
</evidence>
<dbReference type="GO" id="GO:0015074">
    <property type="term" value="P:DNA integration"/>
    <property type="evidence" value="ECO:0007669"/>
    <property type="project" value="UniProtKB-KW"/>
</dbReference>
<organism evidence="17 18">
    <name type="scientific">Mikania micrantha</name>
    <name type="common">bitter vine</name>
    <dbReference type="NCBI Taxonomy" id="192012"/>
    <lineage>
        <taxon>Eukaryota</taxon>
        <taxon>Viridiplantae</taxon>
        <taxon>Streptophyta</taxon>
        <taxon>Embryophyta</taxon>
        <taxon>Tracheophyta</taxon>
        <taxon>Spermatophyta</taxon>
        <taxon>Magnoliopsida</taxon>
        <taxon>eudicotyledons</taxon>
        <taxon>Gunneridae</taxon>
        <taxon>Pentapetalae</taxon>
        <taxon>asterids</taxon>
        <taxon>campanulids</taxon>
        <taxon>Asterales</taxon>
        <taxon>Asteraceae</taxon>
        <taxon>Asteroideae</taxon>
        <taxon>Heliantheae alliance</taxon>
        <taxon>Eupatorieae</taxon>
        <taxon>Mikania</taxon>
    </lineage>
</organism>
<dbReference type="EMBL" id="SZYD01000256">
    <property type="protein sequence ID" value="KAD2002364.1"/>
    <property type="molecule type" value="Genomic_DNA"/>
</dbReference>
<dbReference type="OrthoDB" id="1432996at2759"/>
<keyword evidence="10" id="KW-0229">DNA integration</keyword>